<dbReference type="InterPro" id="IPR002639">
    <property type="entry name" value="UreF"/>
</dbReference>
<gene>
    <name evidence="3" type="primary">ureF</name>
    <name evidence="3" type="ORF">DF3PB_2460004</name>
</gene>
<evidence type="ECO:0000313" key="3">
    <source>
        <dbReference type="EMBL" id="SUS06146.1"/>
    </source>
</evidence>
<dbReference type="Pfam" id="PF01730">
    <property type="entry name" value="UreF"/>
    <property type="match status" value="1"/>
</dbReference>
<dbReference type="Gene3D" id="1.10.4190.10">
    <property type="entry name" value="Urease accessory protein UreF"/>
    <property type="match status" value="1"/>
</dbReference>
<organism evidence="3">
    <name type="scientific">metagenome</name>
    <dbReference type="NCBI Taxonomy" id="256318"/>
    <lineage>
        <taxon>unclassified sequences</taxon>
        <taxon>metagenomes</taxon>
    </lineage>
</organism>
<protein>
    <submittedName>
        <fullName evidence="3">Urease accessory protein UreF</fullName>
    </submittedName>
</protein>
<keyword evidence="1" id="KW-0996">Nickel insertion</keyword>
<dbReference type="PANTHER" id="PTHR33620">
    <property type="entry name" value="UREASE ACCESSORY PROTEIN F"/>
    <property type="match status" value="1"/>
</dbReference>
<dbReference type="HAMAP" id="MF_01385">
    <property type="entry name" value="UreF"/>
    <property type="match status" value="1"/>
</dbReference>
<keyword evidence="2" id="KW-0143">Chaperone</keyword>
<dbReference type="GO" id="GO:0016151">
    <property type="term" value="F:nickel cation binding"/>
    <property type="evidence" value="ECO:0007669"/>
    <property type="project" value="InterPro"/>
</dbReference>
<sequence length="241" mass="24711">MPMPRMVITPRVPLGMTEAAPEALLRLLSWLSPSFPVGAFAYSHGIETAVDAGLIRGAADLESWIGAVITHGAGFADAVFLCHAWRAAACGDGAGLQRVQACAAAFRGSAEAALESAAQGRAFVSALAAGWPDLAVRSEAGTEPAYPCVVGAAAGLGGIPLPDAVLAFLHAFATNLISAGVRLIPLGQREGVRILAALAPVTARAAAAALGTELDDLGTATLRVDLTMARHETQHVRLFRS</sequence>
<dbReference type="AlphaFoldDB" id="A0A380TCX9"/>
<dbReference type="InterPro" id="IPR038277">
    <property type="entry name" value="UreF_sf"/>
</dbReference>
<proteinExistence type="inferred from homology"/>
<dbReference type="PANTHER" id="PTHR33620:SF1">
    <property type="entry name" value="UREASE ACCESSORY PROTEIN F"/>
    <property type="match status" value="1"/>
</dbReference>
<accession>A0A380TCX9</accession>
<evidence type="ECO:0000256" key="1">
    <source>
        <dbReference type="ARBA" id="ARBA00022988"/>
    </source>
</evidence>
<name>A0A380TCX9_9ZZZZ</name>
<dbReference type="EMBL" id="UIDG01000164">
    <property type="protein sequence ID" value="SUS06146.1"/>
    <property type="molecule type" value="Genomic_DNA"/>
</dbReference>
<evidence type="ECO:0000256" key="2">
    <source>
        <dbReference type="ARBA" id="ARBA00023186"/>
    </source>
</evidence>
<reference evidence="3" key="1">
    <citation type="submission" date="2018-07" db="EMBL/GenBank/DDBJ databases">
        <authorList>
            <person name="Quirk P.G."/>
            <person name="Krulwich T.A."/>
        </authorList>
    </citation>
    <scope>NUCLEOTIDE SEQUENCE</scope>
</reference>
<dbReference type="PIRSF" id="PIRSF009467">
    <property type="entry name" value="Ureas_acces_UreF"/>
    <property type="match status" value="1"/>
</dbReference>